<dbReference type="PATRIC" id="fig|1547436.3.peg.1116"/>
<sequence>MKSIRINSTIKPIPLKKIKAINLQETLIVLAIIGILLLLALPNLMPLISKAKSVEAQVQLKAIYNAQTTYRYMHSKYSDIMEELDFEAPRTVRENGTANYIYEVISADNATFKARASAITDFDGDGVFNIWEVDENGNPKQIVKD</sequence>
<dbReference type="InterPro" id="IPR045584">
    <property type="entry name" value="Pilin-like"/>
</dbReference>
<name>A0A0Q1H6T7_9FLAO</name>
<keyword evidence="1" id="KW-0488">Methylation</keyword>
<dbReference type="GO" id="GO:0015627">
    <property type="term" value="C:type II protein secretion system complex"/>
    <property type="evidence" value="ECO:0007669"/>
    <property type="project" value="InterPro"/>
</dbReference>
<keyword evidence="2" id="KW-1133">Transmembrane helix</keyword>
<dbReference type="STRING" id="346185.AAY42_05355"/>
<accession>A0A0Q1H6T7</accession>
<evidence type="ECO:0000313" key="4">
    <source>
        <dbReference type="Proteomes" id="UP000050827"/>
    </source>
</evidence>
<dbReference type="Proteomes" id="UP000050827">
    <property type="component" value="Unassembled WGS sequence"/>
</dbReference>
<dbReference type="InterPro" id="IPR000983">
    <property type="entry name" value="Bac_GSPG_pilin"/>
</dbReference>
<feature type="transmembrane region" description="Helical" evidence="2">
    <location>
        <begin position="21"/>
        <end position="41"/>
    </location>
</feature>
<proteinExistence type="predicted"/>
<evidence type="ECO:0000313" key="3">
    <source>
        <dbReference type="EMBL" id="KQC29388.1"/>
    </source>
</evidence>
<dbReference type="EMBL" id="LCTZ01000002">
    <property type="protein sequence ID" value="KQC29388.1"/>
    <property type="molecule type" value="Genomic_DNA"/>
</dbReference>
<dbReference type="PRINTS" id="PR00813">
    <property type="entry name" value="BCTERIALGSPG"/>
</dbReference>
<keyword evidence="2" id="KW-0472">Membrane</keyword>
<dbReference type="GO" id="GO:0015628">
    <property type="term" value="P:protein secretion by the type II secretion system"/>
    <property type="evidence" value="ECO:0007669"/>
    <property type="project" value="InterPro"/>
</dbReference>
<dbReference type="SUPFAM" id="SSF54523">
    <property type="entry name" value="Pili subunits"/>
    <property type="match status" value="1"/>
</dbReference>
<gene>
    <name evidence="3" type="ORF">AAY42_05355</name>
</gene>
<dbReference type="Gene3D" id="3.30.700.10">
    <property type="entry name" value="Glycoprotein, Type 4 Pilin"/>
    <property type="match status" value="1"/>
</dbReference>
<dbReference type="OrthoDB" id="1003953at2"/>
<reference evidence="3 4" key="1">
    <citation type="submission" date="2015-04" db="EMBL/GenBank/DDBJ databases">
        <title>Complete genome of flavobacterium.</title>
        <authorList>
            <person name="Kwon Y.M."/>
            <person name="Kim S.-J."/>
        </authorList>
    </citation>
    <scope>NUCLEOTIDE SEQUENCE [LARGE SCALE GENOMIC DNA]</scope>
    <source>
        <strain evidence="3 4">DK169</strain>
    </source>
</reference>
<dbReference type="AlphaFoldDB" id="A0A0Q1H6T7"/>
<organism evidence="3 4">
    <name type="scientific">Flagellimonas eckloniae</name>
    <dbReference type="NCBI Taxonomy" id="346185"/>
    <lineage>
        <taxon>Bacteria</taxon>
        <taxon>Pseudomonadati</taxon>
        <taxon>Bacteroidota</taxon>
        <taxon>Flavobacteriia</taxon>
        <taxon>Flavobacteriales</taxon>
        <taxon>Flavobacteriaceae</taxon>
        <taxon>Flagellimonas</taxon>
    </lineage>
</organism>
<dbReference type="RefSeq" id="WP_055393110.1">
    <property type="nucleotide sequence ID" value="NZ_LCTZ01000002.1"/>
</dbReference>
<protein>
    <submittedName>
        <fullName evidence="3">General secretion pathway protein GspG</fullName>
    </submittedName>
</protein>
<evidence type="ECO:0000256" key="1">
    <source>
        <dbReference type="ARBA" id="ARBA00022481"/>
    </source>
</evidence>
<keyword evidence="4" id="KW-1185">Reference proteome</keyword>
<keyword evidence="2" id="KW-0812">Transmembrane</keyword>
<comment type="caution">
    <text evidence="3">The sequence shown here is derived from an EMBL/GenBank/DDBJ whole genome shotgun (WGS) entry which is preliminary data.</text>
</comment>
<evidence type="ECO:0000256" key="2">
    <source>
        <dbReference type="SAM" id="Phobius"/>
    </source>
</evidence>